<dbReference type="AlphaFoldDB" id="A0A8J5JLQ5"/>
<reference evidence="3" key="1">
    <citation type="journal article" date="2021" name="Sci. Adv.">
        <title>The American lobster genome reveals insights on longevity, neural, and immune adaptations.</title>
        <authorList>
            <person name="Polinski J.M."/>
            <person name="Zimin A.V."/>
            <person name="Clark K.F."/>
            <person name="Kohn A.B."/>
            <person name="Sadowski N."/>
            <person name="Timp W."/>
            <person name="Ptitsyn A."/>
            <person name="Khanna P."/>
            <person name="Romanova D.Y."/>
            <person name="Williams P."/>
            <person name="Greenwood S.J."/>
            <person name="Moroz L.L."/>
            <person name="Walt D.R."/>
            <person name="Bodnar A.G."/>
        </authorList>
    </citation>
    <scope>NUCLEOTIDE SEQUENCE</scope>
    <source>
        <strain evidence="3">GMGI-L3</strain>
    </source>
</reference>
<keyword evidence="1" id="KW-0472">Membrane</keyword>
<proteinExistence type="predicted"/>
<feature type="signal peptide" evidence="2">
    <location>
        <begin position="1"/>
        <end position="19"/>
    </location>
</feature>
<name>A0A8J5JLQ5_HOMAM</name>
<dbReference type="EMBL" id="JAHLQT010035566">
    <property type="protein sequence ID" value="KAG7158321.1"/>
    <property type="molecule type" value="Genomic_DNA"/>
</dbReference>
<evidence type="ECO:0000256" key="1">
    <source>
        <dbReference type="SAM" id="Phobius"/>
    </source>
</evidence>
<keyword evidence="4" id="KW-1185">Reference proteome</keyword>
<organism evidence="3 4">
    <name type="scientific">Homarus americanus</name>
    <name type="common">American lobster</name>
    <dbReference type="NCBI Taxonomy" id="6706"/>
    <lineage>
        <taxon>Eukaryota</taxon>
        <taxon>Metazoa</taxon>
        <taxon>Ecdysozoa</taxon>
        <taxon>Arthropoda</taxon>
        <taxon>Crustacea</taxon>
        <taxon>Multicrustacea</taxon>
        <taxon>Malacostraca</taxon>
        <taxon>Eumalacostraca</taxon>
        <taxon>Eucarida</taxon>
        <taxon>Decapoda</taxon>
        <taxon>Pleocyemata</taxon>
        <taxon>Astacidea</taxon>
        <taxon>Nephropoidea</taxon>
        <taxon>Nephropidae</taxon>
        <taxon>Homarus</taxon>
    </lineage>
</organism>
<keyword evidence="1" id="KW-1133">Transmembrane helix</keyword>
<evidence type="ECO:0000313" key="4">
    <source>
        <dbReference type="Proteomes" id="UP000747542"/>
    </source>
</evidence>
<keyword evidence="1" id="KW-0812">Transmembrane</keyword>
<keyword evidence="2" id="KW-0732">Signal</keyword>
<protein>
    <submittedName>
        <fullName evidence="3">Uncharacterized protein</fullName>
    </submittedName>
</protein>
<accession>A0A8J5JLQ5</accession>
<feature type="transmembrane region" description="Helical" evidence="1">
    <location>
        <begin position="316"/>
        <end position="335"/>
    </location>
</feature>
<evidence type="ECO:0000256" key="2">
    <source>
        <dbReference type="SAM" id="SignalP"/>
    </source>
</evidence>
<dbReference type="Proteomes" id="UP000747542">
    <property type="component" value="Unassembled WGS sequence"/>
</dbReference>
<gene>
    <name evidence="3" type="ORF">Hamer_G008972</name>
</gene>
<evidence type="ECO:0000313" key="3">
    <source>
        <dbReference type="EMBL" id="KAG7158321.1"/>
    </source>
</evidence>
<comment type="caution">
    <text evidence="3">The sequence shown here is derived from an EMBL/GenBank/DDBJ whole genome shotgun (WGS) entry which is preliminary data.</text>
</comment>
<feature type="chain" id="PRO_5035303315" evidence="2">
    <location>
        <begin position="20"/>
        <end position="343"/>
    </location>
</feature>
<sequence length="343" mass="37716">MKRVVVVVLMVTQVAVGLAVSDSTHLYGECIIKKGSSLKLETFKDSINLSVVGGEEKQVEVTVQQDGEEYKHTIKNISKDKWMSGVLNMTGLPQLQLQGRNESFTGKPSIRKGTKKTIIVDNEVRIVLGCTRALASAQEIPSSGNEGETLVLTPTQDTKVQFSVSEANRILCLNNSRVTVMDQDEGQQCGNLTRNTPVQLQFMKNTEEDTVKYELSENLIIMIICHNNESELQFVAQILSGEELLDNLTLSGEMTLKFSPENLAGTLYIAQCIESYKKKGTDDITSPEFSQTTEATEGLTSSPPINCGHNCTLSNIFLGIFAAIAVILFIIVIDLPRRLKVLP</sequence>